<protein>
    <recommendedName>
        <fullName evidence="3">YojE</fullName>
    </recommendedName>
</protein>
<keyword evidence="2" id="KW-1185">Reference proteome</keyword>
<sequence length="92" mass="10885">MTENDTSEELLQAYLNIWNNRSVQHEHQQGKKGILSELVRRELLDENAHPRVRKSVYEKFYYSMKRLAESDLSSDKIHALTTVYLSEMEQLT</sequence>
<name>A0A974NLZ3_PERPY</name>
<accession>A0A974NLZ3</accession>
<reference evidence="1 2" key="1">
    <citation type="submission" date="2021-01" db="EMBL/GenBank/DDBJ databases">
        <title>FDA dAtabase for Regulatory Grade micrObial Sequences (FDA-ARGOS): Supporting development and validation of Infectious Disease Dx tests.</title>
        <authorList>
            <person name="Nelson B."/>
            <person name="Plummer A."/>
            <person name="Tallon L."/>
            <person name="Sadzewicz L."/>
            <person name="Zhao X."/>
            <person name="Boylan J."/>
            <person name="Ott S."/>
            <person name="Bowen H."/>
            <person name="Vavikolanu K."/>
            <person name="Mehta A."/>
            <person name="Aluvathingal J."/>
            <person name="Nadendla S."/>
            <person name="Myers T."/>
            <person name="Yan Y."/>
            <person name="Sichtig H."/>
        </authorList>
    </citation>
    <scope>NUCLEOTIDE SEQUENCE [LARGE SCALE GENOMIC DNA]</scope>
    <source>
        <strain evidence="1 2">FDAARGOS_1161</strain>
    </source>
</reference>
<evidence type="ECO:0008006" key="3">
    <source>
        <dbReference type="Google" id="ProtNLM"/>
    </source>
</evidence>
<evidence type="ECO:0000313" key="1">
    <source>
        <dbReference type="EMBL" id="QQT00289.1"/>
    </source>
</evidence>
<organism evidence="1 2">
    <name type="scientific">Peribacillus psychrosaccharolyticus</name>
    <name type="common">Bacillus psychrosaccharolyticus</name>
    <dbReference type="NCBI Taxonomy" id="1407"/>
    <lineage>
        <taxon>Bacteria</taxon>
        <taxon>Bacillati</taxon>
        <taxon>Bacillota</taxon>
        <taxon>Bacilli</taxon>
        <taxon>Bacillales</taxon>
        <taxon>Bacillaceae</taxon>
        <taxon>Peribacillus</taxon>
    </lineage>
</organism>
<gene>
    <name evidence="1" type="ORF">I6J18_22420</name>
</gene>
<evidence type="ECO:0000313" key="2">
    <source>
        <dbReference type="Proteomes" id="UP000595254"/>
    </source>
</evidence>
<dbReference type="Proteomes" id="UP000595254">
    <property type="component" value="Chromosome"/>
</dbReference>
<dbReference type="AlphaFoldDB" id="A0A974NLZ3"/>
<dbReference type="KEGG" id="ppsr:I6J18_22420"/>
<dbReference type="EMBL" id="CP068053">
    <property type="protein sequence ID" value="QQT00289.1"/>
    <property type="molecule type" value="Genomic_DNA"/>
</dbReference>
<proteinExistence type="predicted"/>
<dbReference type="RefSeq" id="WP_040373048.1">
    <property type="nucleotide sequence ID" value="NZ_CP068053.1"/>
</dbReference>